<evidence type="ECO:0000313" key="3">
    <source>
        <dbReference type="Proteomes" id="UP001596107"/>
    </source>
</evidence>
<name>A0ABW0T5T4_9HYPH</name>
<accession>A0ABW0T5T4</accession>
<evidence type="ECO:0000256" key="1">
    <source>
        <dbReference type="SAM" id="MobiDB-lite"/>
    </source>
</evidence>
<dbReference type="Gene3D" id="2.40.50.90">
    <property type="match status" value="1"/>
</dbReference>
<feature type="region of interest" description="Disordered" evidence="1">
    <location>
        <begin position="1"/>
        <end position="48"/>
    </location>
</feature>
<sequence>MAQEARQPRVIAPELVAPPPIDATGLRRADPRTPLSELGAPAPEPEPQDTLYYRPLAIASGVFESEGHTITIAGIRVIAPDQVCDAIDGGAWPCGKRARTAFRYWLRGRALECHAEEAAETGAEEEKDDQPMRCSLAGYDVGTWLVENGWALSQTEGPYTAEENAARDAGKGIFSGGPSGS</sequence>
<reference evidence="3" key="1">
    <citation type="journal article" date="2019" name="Int. J. Syst. Evol. Microbiol.">
        <title>The Global Catalogue of Microorganisms (GCM) 10K type strain sequencing project: providing services to taxonomists for standard genome sequencing and annotation.</title>
        <authorList>
            <consortium name="The Broad Institute Genomics Platform"/>
            <consortium name="The Broad Institute Genome Sequencing Center for Infectious Disease"/>
            <person name="Wu L."/>
            <person name="Ma J."/>
        </authorList>
    </citation>
    <scope>NUCLEOTIDE SEQUENCE [LARGE SCALE GENOMIC DNA]</scope>
    <source>
        <strain evidence="3">JCM 3366</strain>
    </source>
</reference>
<dbReference type="Proteomes" id="UP001596107">
    <property type="component" value="Unassembled WGS sequence"/>
</dbReference>
<dbReference type="SUPFAM" id="SSF50199">
    <property type="entry name" value="Staphylococcal nuclease"/>
    <property type="match status" value="1"/>
</dbReference>
<comment type="caution">
    <text evidence="2">The sequence shown here is derived from an EMBL/GenBank/DDBJ whole genome shotgun (WGS) entry which is preliminary data.</text>
</comment>
<proteinExistence type="predicted"/>
<organism evidence="2 3">
    <name type="scientific">Nitratireductor kimnyeongensis</name>
    <dbReference type="NCBI Taxonomy" id="430679"/>
    <lineage>
        <taxon>Bacteria</taxon>
        <taxon>Pseudomonadati</taxon>
        <taxon>Pseudomonadota</taxon>
        <taxon>Alphaproteobacteria</taxon>
        <taxon>Hyphomicrobiales</taxon>
        <taxon>Phyllobacteriaceae</taxon>
        <taxon>Nitratireductor</taxon>
    </lineage>
</organism>
<dbReference type="EMBL" id="JBHSNB010000001">
    <property type="protein sequence ID" value="MFC5584731.1"/>
    <property type="molecule type" value="Genomic_DNA"/>
</dbReference>
<evidence type="ECO:0000313" key="2">
    <source>
        <dbReference type="EMBL" id="MFC5584731.1"/>
    </source>
</evidence>
<keyword evidence="3" id="KW-1185">Reference proteome</keyword>
<dbReference type="RefSeq" id="WP_246637744.1">
    <property type="nucleotide sequence ID" value="NZ_CP078143.1"/>
</dbReference>
<gene>
    <name evidence="2" type="ORF">ACFPOD_06390</name>
</gene>
<dbReference type="InterPro" id="IPR035437">
    <property type="entry name" value="SNase_OB-fold_sf"/>
</dbReference>
<protein>
    <submittedName>
        <fullName evidence="2">Thermonuclease family protein</fullName>
    </submittedName>
</protein>